<protein>
    <submittedName>
        <fullName evidence="2">Uncharacterized protein</fullName>
    </submittedName>
</protein>
<keyword evidence="1" id="KW-1133">Transmembrane helix</keyword>
<evidence type="ECO:0000313" key="2">
    <source>
        <dbReference type="EMBL" id="ODP36252.1"/>
    </source>
</evidence>
<organism evidence="2 3">
    <name type="scientific">Sphingomonas turrisvirgatae</name>
    <dbReference type="NCBI Taxonomy" id="1888892"/>
    <lineage>
        <taxon>Bacteria</taxon>
        <taxon>Pseudomonadati</taxon>
        <taxon>Pseudomonadota</taxon>
        <taxon>Alphaproteobacteria</taxon>
        <taxon>Sphingomonadales</taxon>
        <taxon>Sphingomonadaceae</taxon>
        <taxon>Sphingomonas</taxon>
    </lineage>
</organism>
<evidence type="ECO:0000256" key="1">
    <source>
        <dbReference type="SAM" id="Phobius"/>
    </source>
</evidence>
<evidence type="ECO:0000313" key="3">
    <source>
        <dbReference type="Proteomes" id="UP000094487"/>
    </source>
</evidence>
<keyword evidence="1" id="KW-0812">Transmembrane</keyword>
<dbReference type="Proteomes" id="UP000094487">
    <property type="component" value="Unassembled WGS sequence"/>
</dbReference>
<keyword evidence="1" id="KW-0472">Membrane</keyword>
<name>A0A1E3LR67_9SPHN</name>
<feature type="transmembrane region" description="Helical" evidence="1">
    <location>
        <begin position="12"/>
        <end position="30"/>
    </location>
</feature>
<proteinExistence type="predicted"/>
<reference evidence="2 3" key="1">
    <citation type="submission" date="2016-08" db="EMBL/GenBank/DDBJ databases">
        <title>Draft genome of the agarase producing Sphingomonas sp. MCT13.</title>
        <authorList>
            <person name="D'Andrea M.M."/>
            <person name="Rossolini G.M."/>
            <person name="Thaller M.C."/>
        </authorList>
    </citation>
    <scope>NUCLEOTIDE SEQUENCE [LARGE SCALE GENOMIC DNA]</scope>
    <source>
        <strain evidence="2 3">MCT13</strain>
    </source>
</reference>
<keyword evidence="3" id="KW-1185">Reference proteome</keyword>
<comment type="caution">
    <text evidence="2">The sequence shown here is derived from an EMBL/GenBank/DDBJ whole genome shotgun (WGS) entry which is preliminary data.</text>
</comment>
<dbReference type="EMBL" id="MDDS01000076">
    <property type="protein sequence ID" value="ODP36252.1"/>
    <property type="molecule type" value="Genomic_DNA"/>
</dbReference>
<accession>A0A1E3LR67</accession>
<dbReference type="AlphaFoldDB" id="A0A1E3LR67"/>
<gene>
    <name evidence="2" type="ORF">BFL28_19925</name>
</gene>
<sequence length="70" mass="8181">MLLSAQLHQPLLLLGLMYCLLDLLLLLLPYHHHLNQGLAQSKYHPVLLQHLPYYHLDKSQSLLNQVLLYL</sequence>